<dbReference type="PANTHER" id="PTHR30386:SF17">
    <property type="entry name" value="ALKALINE PROTEASE SECRETION PROTEIN APRE"/>
    <property type="match status" value="1"/>
</dbReference>
<evidence type="ECO:0000256" key="6">
    <source>
        <dbReference type="ARBA" id="ARBA00022692"/>
    </source>
</evidence>
<dbReference type="PANTHER" id="PTHR30386">
    <property type="entry name" value="MEMBRANE FUSION SUBUNIT OF EMRAB-TOLC MULTIDRUG EFFLUX PUMP"/>
    <property type="match status" value="1"/>
</dbReference>
<evidence type="ECO:0000259" key="11">
    <source>
        <dbReference type="Pfam" id="PF25994"/>
    </source>
</evidence>
<dbReference type="InterPro" id="IPR010129">
    <property type="entry name" value="T1SS_HlyD"/>
</dbReference>
<dbReference type="Gene3D" id="2.40.30.170">
    <property type="match status" value="1"/>
</dbReference>
<feature type="coiled-coil region" evidence="10">
    <location>
        <begin position="152"/>
        <end position="200"/>
    </location>
</feature>
<evidence type="ECO:0000256" key="2">
    <source>
        <dbReference type="ARBA" id="ARBA00009477"/>
    </source>
</evidence>
<reference evidence="13 14" key="1">
    <citation type="submission" date="2018-09" db="EMBL/GenBank/DDBJ databases">
        <title>Profundibacter amoris BAR1 gen. nov., sp. nov., a new member of the Roseobacter clade isolated at Lokis Castle Vent Field on the Arctic Mid-Oceanic Ridge.</title>
        <authorList>
            <person name="Le Moine Bauer S."/>
            <person name="Sjoeberg A.G."/>
            <person name="L'Haridon S."/>
            <person name="Stokke R."/>
            <person name="Roalkvam I."/>
            <person name="Steen I.H."/>
            <person name="Dahle H."/>
        </authorList>
    </citation>
    <scope>NUCLEOTIDE SEQUENCE [LARGE SCALE GENOMIC DNA]</scope>
    <source>
        <strain evidence="13 14">BAR1</strain>
    </source>
</reference>
<evidence type="ECO:0000256" key="9">
    <source>
        <dbReference type="RuleBase" id="RU365093"/>
    </source>
</evidence>
<name>A0A347UCZ6_9RHOB</name>
<dbReference type="EMBL" id="CP032125">
    <property type="protein sequence ID" value="AXX96724.1"/>
    <property type="molecule type" value="Genomic_DNA"/>
</dbReference>
<proteinExistence type="inferred from homology"/>
<keyword evidence="14" id="KW-1185">Reference proteome</keyword>
<dbReference type="PRINTS" id="PR01490">
    <property type="entry name" value="RTXTOXIND"/>
</dbReference>
<comment type="similarity">
    <text evidence="2 9">Belongs to the membrane fusion protein (MFP) (TC 8.A.1) family.</text>
</comment>
<gene>
    <name evidence="13" type="ORF">BAR1_01485</name>
</gene>
<dbReference type="GO" id="GO:0005886">
    <property type="term" value="C:plasma membrane"/>
    <property type="evidence" value="ECO:0007669"/>
    <property type="project" value="UniProtKB-SubCell"/>
</dbReference>
<dbReference type="OrthoDB" id="9810980at2"/>
<dbReference type="InterPro" id="IPR058982">
    <property type="entry name" value="Beta-barrel_AprE"/>
</dbReference>
<dbReference type="GO" id="GO:0015031">
    <property type="term" value="P:protein transport"/>
    <property type="evidence" value="ECO:0007669"/>
    <property type="project" value="InterPro"/>
</dbReference>
<keyword evidence="6" id="KW-0812">Transmembrane</keyword>
<keyword evidence="5 9" id="KW-0997">Cell inner membrane</keyword>
<feature type="domain" description="AprE-like beta-barrel" evidence="12">
    <location>
        <begin position="323"/>
        <end position="412"/>
    </location>
</feature>
<dbReference type="Pfam" id="PF26002">
    <property type="entry name" value="Beta-barrel_AprE"/>
    <property type="match status" value="1"/>
</dbReference>
<evidence type="ECO:0000256" key="8">
    <source>
        <dbReference type="ARBA" id="ARBA00023136"/>
    </source>
</evidence>
<dbReference type="InterPro" id="IPR050739">
    <property type="entry name" value="MFP"/>
</dbReference>
<evidence type="ECO:0000313" key="14">
    <source>
        <dbReference type="Proteomes" id="UP000261704"/>
    </source>
</evidence>
<evidence type="ECO:0000256" key="5">
    <source>
        <dbReference type="ARBA" id="ARBA00022519"/>
    </source>
</evidence>
<accession>A0A347UCZ6</accession>
<keyword evidence="8" id="KW-0472">Membrane</keyword>
<evidence type="ECO:0000256" key="10">
    <source>
        <dbReference type="SAM" id="Coils"/>
    </source>
</evidence>
<dbReference type="Pfam" id="PF25994">
    <property type="entry name" value="HH_AprE"/>
    <property type="match status" value="1"/>
</dbReference>
<comment type="subcellular location">
    <subcellularLocation>
        <location evidence="1 9">Cell inner membrane</location>
        <topology evidence="1 9">Single-pass membrane protein</topology>
    </subcellularLocation>
</comment>
<evidence type="ECO:0000313" key="13">
    <source>
        <dbReference type="EMBL" id="AXX96724.1"/>
    </source>
</evidence>
<evidence type="ECO:0000256" key="1">
    <source>
        <dbReference type="ARBA" id="ARBA00004377"/>
    </source>
</evidence>
<keyword evidence="4 9" id="KW-1003">Cell membrane</keyword>
<dbReference type="InterPro" id="IPR058781">
    <property type="entry name" value="HH_AprE-like"/>
</dbReference>
<sequence length="436" mass="48532">MSTAKNKGWSPRTPLIIGFLAILLLVGGFGTWSVMANISGAVVASGQIEVDQNRQVVQHPDGGVISKINVQEGDLVDEGDILIRLDPTNLTSELVVVEGQLFELMARRGRLEAERDGAGAITFDPELIKAADSSNDAKTLMQGQQRLFKARQDSMAQEIAQMQKQRNQISDQIGGIKAQQTALETQLELINEELENQQTLLDRGLAQASRVLSLQREDARLRGTMGELAATKAQAESRITEIDIEVLKYGTKRREEAITRLRDLQFRELELTEKRSALKERLSRLDIRAPLAGVVYGMQFFAPRSVIRPADPVLYLVPQDRPLVIAAKVQTINIDQIFVGQEVILRFPAFDSRTTPELRGRVVKVSADAFTDERTGISYYRSEIVLLEGETDKLPQGATLIPGMPVQAFIRTNDRTPLAYLIKPFTDYFAKAFREG</sequence>
<dbReference type="RefSeq" id="WP_118941382.1">
    <property type="nucleotide sequence ID" value="NZ_CP032125.1"/>
</dbReference>
<evidence type="ECO:0000256" key="3">
    <source>
        <dbReference type="ARBA" id="ARBA00022448"/>
    </source>
</evidence>
<keyword evidence="3 9" id="KW-0813">Transport</keyword>
<evidence type="ECO:0000256" key="4">
    <source>
        <dbReference type="ARBA" id="ARBA00022475"/>
    </source>
</evidence>
<keyword evidence="7" id="KW-1133">Transmembrane helix</keyword>
<dbReference type="KEGG" id="pamo:BAR1_01485"/>
<evidence type="ECO:0000256" key="7">
    <source>
        <dbReference type="ARBA" id="ARBA00022989"/>
    </source>
</evidence>
<organism evidence="13 14">
    <name type="scientific">Profundibacter amoris</name>
    <dbReference type="NCBI Taxonomy" id="2171755"/>
    <lineage>
        <taxon>Bacteria</taxon>
        <taxon>Pseudomonadati</taxon>
        <taxon>Pseudomonadota</taxon>
        <taxon>Alphaproteobacteria</taxon>
        <taxon>Rhodobacterales</taxon>
        <taxon>Paracoccaceae</taxon>
        <taxon>Profundibacter</taxon>
    </lineage>
</organism>
<dbReference type="NCBIfam" id="TIGR01843">
    <property type="entry name" value="type_I_hlyD"/>
    <property type="match status" value="1"/>
</dbReference>
<dbReference type="Gene3D" id="2.40.50.100">
    <property type="match status" value="1"/>
</dbReference>
<dbReference type="AlphaFoldDB" id="A0A347UCZ6"/>
<feature type="domain" description="AprE-like long alpha-helical hairpin" evidence="11">
    <location>
        <begin position="92"/>
        <end position="280"/>
    </location>
</feature>
<protein>
    <recommendedName>
        <fullName evidence="9">Membrane fusion protein (MFP) family protein</fullName>
    </recommendedName>
</protein>
<evidence type="ECO:0000259" key="12">
    <source>
        <dbReference type="Pfam" id="PF26002"/>
    </source>
</evidence>
<keyword evidence="10" id="KW-0175">Coiled coil</keyword>
<dbReference type="Proteomes" id="UP000261704">
    <property type="component" value="Chromosome"/>
</dbReference>